<evidence type="ECO:0000256" key="1">
    <source>
        <dbReference type="SAM" id="MobiDB-lite"/>
    </source>
</evidence>
<comment type="caution">
    <text evidence="2">The sequence shown here is derived from an EMBL/GenBank/DDBJ whole genome shotgun (WGS) entry which is preliminary data.</text>
</comment>
<gene>
    <name evidence="2" type="ORF">UU29_C0012G0007</name>
</gene>
<evidence type="ECO:0000313" key="3">
    <source>
        <dbReference type="Proteomes" id="UP000034601"/>
    </source>
</evidence>
<accession>A0A0G0TZY6</accession>
<sequence>MLAHGEIHFNHFPKRRPPQKAQKVEEKPTEEAQNSKAQAEAKMEELIEEAENPLFKLSTIFPFDFFPDQIIIDTNKVNIISKEFFSSGRVHSIMIKDIGDVFIETDPFFAKLTIIDKGFTENSINLKYLKKEDAAKARKIIQGLVVAHEQSIDLAHFPPEELTLKLEKLGKIKTER</sequence>
<evidence type="ECO:0000313" key="2">
    <source>
        <dbReference type="EMBL" id="KKR82469.1"/>
    </source>
</evidence>
<protein>
    <recommendedName>
        <fullName evidence="4">YokE-like PH domain-containing protein</fullName>
    </recommendedName>
</protein>
<proteinExistence type="predicted"/>
<feature type="region of interest" description="Disordered" evidence="1">
    <location>
        <begin position="9"/>
        <end position="38"/>
    </location>
</feature>
<reference evidence="2 3" key="1">
    <citation type="journal article" date="2015" name="Nature">
        <title>rRNA introns, odd ribosomes, and small enigmatic genomes across a large radiation of phyla.</title>
        <authorList>
            <person name="Brown C.T."/>
            <person name="Hug L.A."/>
            <person name="Thomas B.C."/>
            <person name="Sharon I."/>
            <person name="Castelle C.J."/>
            <person name="Singh A."/>
            <person name="Wilkins M.J."/>
            <person name="Williams K.H."/>
            <person name="Banfield J.F."/>
        </authorList>
    </citation>
    <scope>NUCLEOTIDE SEQUENCE [LARGE SCALE GENOMIC DNA]</scope>
</reference>
<evidence type="ECO:0008006" key="4">
    <source>
        <dbReference type="Google" id="ProtNLM"/>
    </source>
</evidence>
<dbReference type="AlphaFoldDB" id="A0A0G0TZY6"/>
<dbReference type="Proteomes" id="UP000034601">
    <property type="component" value="Unassembled WGS sequence"/>
</dbReference>
<organism evidence="2 3">
    <name type="scientific">Candidatus Daviesbacteria bacterium GW2011_GWA2_40_9</name>
    <dbReference type="NCBI Taxonomy" id="1618424"/>
    <lineage>
        <taxon>Bacteria</taxon>
        <taxon>Candidatus Daviesiibacteriota</taxon>
    </lineage>
</organism>
<name>A0A0G0TZY6_9BACT</name>
<dbReference type="EMBL" id="LCAB01000012">
    <property type="protein sequence ID" value="KKR82469.1"/>
    <property type="molecule type" value="Genomic_DNA"/>
</dbReference>